<dbReference type="KEGG" id="ela:UCREL1_11719"/>
<evidence type="ECO:0000313" key="6">
    <source>
        <dbReference type="EMBL" id="EMR61354.1"/>
    </source>
</evidence>
<dbReference type="EMBL" id="KB707644">
    <property type="protein sequence ID" value="EMR61354.1"/>
    <property type="molecule type" value="Genomic_DNA"/>
</dbReference>
<evidence type="ECO:0000313" key="7">
    <source>
        <dbReference type="Proteomes" id="UP000012174"/>
    </source>
</evidence>
<dbReference type="Proteomes" id="UP000012174">
    <property type="component" value="Unassembled WGS sequence"/>
</dbReference>
<dbReference type="CDD" id="cd02947">
    <property type="entry name" value="TRX_family"/>
    <property type="match status" value="1"/>
</dbReference>
<sequence length="505" mass="53428">MPQAVLDSPFGKMLQPQLEQMVQARKAQQGGLLGIQANAQQPQAANGTGAGVGAAAKAASPSVRNVGSLPELNTLLEAAKESAAVVFFTSATCPPCKALYPLYDQLAAEWGHKVTLIKADTSRAFDVGQKYSIRGTPTFISFFHGERQEHWVGADAARLKGTVQILAQMAYPAHPHESLRLPHFAVASSDLAITAKPKPTLYAKVPPLPKLLSKLGPSVADKPAVQALKRFIEARAASGPVDAPLPADMPALSRFLQSAVNVNGAGAGADPLPRDVLFAAVDLFRCALADPRFSGYYAEEPGYETVVAVLDAVNAYAAVDKCPYALRLVTLQMACNLFSSPLYAEQILSRVAPAALILRGPLIQLITSSFLDEGHNSVRVAAASLLFNIASASAFGSASHDHPSSGENPSHSLQQQQLPESDQVELAASVLEAIGLEDESGEALHGMLLGLGFLAYRAPLDGELADLLRVLDARDTVLAKKERFPDEVLVEEVGNELLGKGLAKP</sequence>
<dbReference type="PROSITE" id="PS00194">
    <property type="entry name" value="THIOREDOXIN_1"/>
    <property type="match status" value="1"/>
</dbReference>
<dbReference type="SUPFAM" id="SSF52833">
    <property type="entry name" value="Thioredoxin-like"/>
    <property type="match status" value="1"/>
</dbReference>
<evidence type="ECO:0000259" key="4">
    <source>
        <dbReference type="PROSITE" id="PS51352"/>
    </source>
</evidence>
<dbReference type="Gene3D" id="3.40.30.10">
    <property type="entry name" value="Glutaredoxin"/>
    <property type="match status" value="1"/>
</dbReference>
<dbReference type="InterPro" id="IPR036249">
    <property type="entry name" value="Thioredoxin-like_sf"/>
</dbReference>
<dbReference type="InterPro" id="IPR017937">
    <property type="entry name" value="Thioredoxin_CS"/>
</dbReference>
<accession>M7S5K3</accession>
<reference evidence="7" key="1">
    <citation type="journal article" date="2013" name="Genome Announc.">
        <title>Draft genome sequence of the grapevine dieback fungus Eutypa lata UCR-EL1.</title>
        <authorList>
            <person name="Blanco-Ulate B."/>
            <person name="Rolshausen P.E."/>
            <person name="Cantu D."/>
        </authorList>
    </citation>
    <scope>NUCLEOTIDE SEQUENCE [LARGE SCALE GENOMIC DNA]</scope>
    <source>
        <strain evidence="7">UCR-EL1</strain>
    </source>
</reference>
<feature type="domain" description="Thioredoxin" evidence="4">
    <location>
        <begin position="48"/>
        <end position="192"/>
    </location>
</feature>
<dbReference type="Pfam" id="PF00085">
    <property type="entry name" value="Thioredoxin"/>
    <property type="match status" value="1"/>
</dbReference>
<dbReference type="PROSITE" id="PS51396">
    <property type="entry name" value="PUL"/>
    <property type="match status" value="1"/>
</dbReference>
<evidence type="ECO:0000256" key="1">
    <source>
        <dbReference type="ARBA" id="ARBA00008987"/>
    </source>
</evidence>
<dbReference type="Gene3D" id="1.25.10.10">
    <property type="entry name" value="Leucine-rich Repeat Variant"/>
    <property type="match status" value="1"/>
</dbReference>
<organism evidence="6 7">
    <name type="scientific">Eutypa lata (strain UCR-EL1)</name>
    <name type="common">Grapevine dieback disease fungus</name>
    <name type="synonym">Eutypa armeniacae</name>
    <dbReference type="NCBI Taxonomy" id="1287681"/>
    <lineage>
        <taxon>Eukaryota</taxon>
        <taxon>Fungi</taxon>
        <taxon>Dikarya</taxon>
        <taxon>Ascomycota</taxon>
        <taxon>Pezizomycotina</taxon>
        <taxon>Sordariomycetes</taxon>
        <taxon>Xylariomycetidae</taxon>
        <taxon>Xylariales</taxon>
        <taxon>Diatrypaceae</taxon>
        <taxon>Eutypa</taxon>
    </lineage>
</organism>
<keyword evidence="2" id="KW-1015">Disulfide bond</keyword>
<feature type="compositionally biased region" description="Polar residues" evidence="3">
    <location>
        <begin position="405"/>
        <end position="419"/>
    </location>
</feature>
<feature type="domain" description="PUL" evidence="5">
    <location>
        <begin position="179"/>
        <end position="500"/>
    </location>
</feature>
<dbReference type="OMA" id="VTLQMAC"/>
<feature type="region of interest" description="Disordered" evidence="3">
    <location>
        <begin position="398"/>
        <end position="419"/>
    </location>
</feature>
<dbReference type="InterPro" id="IPR013766">
    <property type="entry name" value="Thioredoxin_domain"/>
</dbReference>
<proteinExistence type="inferred from homology"/>
<dbReference type="Pfam" id="PF08324">
    <property type="entry name" value="PUL"/>
    <property type="match status" value="1"/>
</dbReference>
<name>M7S5K3_EUTLA</name>
<evidence type="ECO:0000256" key="3">
    <source>
        <dbReference type="SAM" id="MobiDB-lite"/>
    </source>
</evidence>
<dbReference type="OrthoDB" id="21221at2759"/>
<evidence type="ECO:0000256" key="2">
    <source>
        <dbReference type="ARBA" id="ARBA00023157"/>
    </source>
</evidence>
<protein>
    <submittedName>
        <fullName evidence="6">Putative pul domain-containing protein</fullName>
    </submittedName>
</protein>
<dbReference type="eggNOG" id="KOG0907">
    <property type="taxonomic scope" value="Eukaryota"/>
</dbReference>
<comment type="similarity">
    <text evidence="1">Belongs to the thioredoxin family.</text>
</comment>
<dbReference type="InterPro" id="IPR011989">
    <property type="entry name" value="ARM-like"/>
</dbReference>
<dbReference type="HOGENOM" id="CLU_033441_0_0_1"/>
<dbReference type="PROSITE" id="PS51352">
    <property type="entry name" value="THIOREDOXIN_2"/>
    <property type="match status" value="1"/>
</dbReference>
<dbReference type="AlphaFoldDB" id="M7S5K3"/>
<dbReference type="InterPro" id="IPR013535">
    <property type="entry name" value="PUL_dom"/>
</dbReference>
<keyword evidence="7" id="KW-1185">Reference proteome</keyword>
<evidence type="ECO:0000259" key="5">
    <source>
        <dbReference type="PROSITE" id="PS51396"/>
    </source>
</evidence>
<dbReference type="STRING" id="1287681.M7S5K3"/>
<dbReference type="PANTHER" id="PTHR46115">
    <property type="entry name" value="THIOREDOXIN-LIKE PROTEIN 1"/>
    <property type="match status" value="1"/>
</dbReference>
<gene>
    <name evidence="6" type="ORF">UCREL1_11719</name>
</gene>